<feature type="non-terminal residue" evidence="1">
    <location>
        <position position="1"/>
    </location>
</feature>
<organism evidence="1">
    <name type="scientific">marine sediment metagenome</name>
    <dbReference type="NCBI Taxonomy" id="412755"/>
    <lineage>
        <taxon>unclassified sequences</taxon>
        <taxon>metagenomes</taxon>
        <taxon>ecological metagenomes</taxon>
    </lineage>
</organism>
<proteinExistence type="predicted"/>
<dbReference type="AlphaFoldDB" id="X1I659"/>
<name>X1I659_9ZZZZ</name>
<dbReference type="SUPFAM" id="SSF48452">
    <property type="entry name" value="TPR-like"/>
    <property type="match status" value="1"/>
</dbReference>
<accession>X1I659</accession>
<dbReference type="EMBL" id="BARU01041670">
    <property type="protein sequence ID" value="GAH77192.1"/>
    <property type="molecule type" value="Genomic_DNA"/>
</dbReference>
<comment type="caution">
    <text evidence="1">The sequence shown here is derived from an EMBL/GenBank/DDBJ whole genome shotgun (WGS) entry which is preliminary data.</text>
</comment>
<dbReference type="InterPro" id="IPR019734">
    <property type="entry name" value="TPR_rpt"/>
</dbReference>
<sequence length="125" mass="14474">REMEQAEEAISEFERALAIGDSAKTVECAYQLAQCYREVENWERCAEYLETALDEMEEKTGESRLNVLMELGHCQKNMRQLKRAVRTFQEVDDMNADFKGVKDEIKQVKKLLGKDGDPDDNISFM</sequence>
<evidence type="ECO:0000313" key="1">
    <source>
        <dbReference type="EMBL" id="GAH77192.1"/>
    </source>
</evidence>
<dbReference type="Gene3D" id="1.25.40.10">
    <property type="entry name" value="Tetratricopeptide repeat domain"/>
    <property type="match status" value="1"/>
</dbReference>
<dbReference type="InterPro" id="IPR011990">
    <property type="entry name" value="TPR-like_helical_dom_sf"/>
</dbReference>
<protein>
    <submittedName>
        <fullName evidence="1">Uncharacterized protein</fullName>
    </submittedName>
</protein>
<dbReference type="Pfam" id="PF13181">
    <property type="entry name" value="TPR_8"/>
    <property type="match status" value="1"/>
</dbReference>
<gene>
    <name evidence="1" type="ORF">S03H2_64189</name>
</gene>
<reference evidence="1" key="1">
    <citation type="journal article" date="2014" name="Front. Microbiol.">
        <title>High frequency of phylogenetically diverse reductive dehalogenase-homologous genes in deep subseafloor sedimentary metagenomes.</title>
        <authorList>
            <person name="Kawai M."/>
            <person name="Futagami T."/>
            <person name="Toyoda A."/>
            <person name="Takaki Y."/>
            <person name="Nishi S."/>
            <person name="Hori S."/>
            <person name="Arai W."/>
            <person name="Tsubouchi T."/>
            <person name="Morono Y."/>
            <person name="Uchiyama I."/>
            <person name="Ito T."/>
            <person name="Fujiyama A."/>
            <person name="Inagaki F."/>
            <person name="Takami H."/>
        </authorList>
    </citation>
    <scope>NUCLEOTIDE SEQUENCE</scope>
    <source>
        <strain evidence="1">Expedition CK06-06</strain>
    </source>
</reference>